<protein>
    <submittedName>
        <fullName evidence="3">TNT domain-containing protein</fullName>
    </submittedName>
</protein>
<evidence type="ECO:0000313" key="3">
    <source>
        <dbReference type="EMBL" id="MFO7191679.1"/>
    </source>
</evidence>
<proteinExistence type="predicted"/>
<name>A0ABD6FFK5_9PSEU</name>
<reference evidence="3 4" key="1">
    <citation type="journal article" date="2021" name="BMC Genomics">
        <title>Genome-resolved metagenome and metatranscriptome analyses of thermophilic composting reveal key bacterial players and their metabolic interactions.</title>
        <authorList>
            <person name="Braga L.P.P."/>
            <person name="Pereira R.V."/>
            <person name="Martins L.F."/>
            <person name="Moura L.M.S."/>
            <person name="Sanchez F.B."/>
            <person name="Patane J.S.L."/>
            <person name="da Silva A.M."/>
            <person name="Setubal J.C."/>
        </authorList>
    </citation>
    <scope>NUCLEOTIDE SEQUENCE [LARGE SCALE GENOMIC DNA]</scope>
    <source>
        <strain evidence="3">ZC4RG45</strain>
    </source>
</reference>
<evidence type="ECO:0000259" key="2">
    <source>
        <dbReference type="Pfam" id="PF14021"/>
    </source>
</evidence>
<dbReference type="Proteomes" id="UP000249324">
    <property type="component" value="Unassembled WGS sequence"/>
</dbReference>
<evidence type="ECO:0000256" key="1">
    <source>
        <dbReference type="SAM" id="MobiDB-lite"/>
    </source>
</evidence>
<organism evidence="3 4">
    <name type="scientific">Thermocrispum agreste</name>
    <dbReference type="NCBI Taxonomy" id="37925"/>
    <lineage>
        <taxon>Bacteria</taxon>
        <taxon>Bacillati</taxon>
        <taxon>Actinomycetota</taxon>
        <taxon>Actinomycetes</taxon>
        <taxon>Pseudonocardiales</taxon>
        <taxon>Pseudonocardiaceae</taxon>
        <taxon>Thermocrispum</taxon>
    </lineage>
</organism>
<dbReference type="SUPFAM" id="SSF160424">
    <property type="entry name" value="BH3703-like"/>
    <property type="match status" value="1"/>
</dbReference>
<dbReference type="InterPro" id="IPR036170">
    <property type="entry name" value="YezG-like_sf"/>
</dbReference>
<feature type="domain" description="TNT" evidence="2">
    <location>
        <begin position="566"/>
        <end position="649"/>
    </location>
</feature>
<feature type="compositionally biased region" description="Acidic residues" evidence="1">
    <location>
        <begin position="423"/>
        <end position="432"/>
    </location>
</feature>
<evidence type="ECO:0000313" key="4">
    <source>
        <dbReference type="Proteomes" id="UP000249324"/>
    </source>
</evidence>
<dbReference type="EMBL" id="QGUI02000043">
    <property type="protein sequence ID" value="MFO7191679.1"/>
    <property type="molecule type" value="Genomic_DNA"/>
</dbReference>
<sequence>MRHQVYPATHPDALYAIWGDRPYQAQRSTSDGTVLLTAPRDEDPPEGFDREFEGAPAKVVPAEEVPDSFVIHTHFRFCDETFVLAAQAPTGELTLQWTGTDERNARRLGLMSDQTPNGTAFGTIAHPEHIEACWQERLDFSERTGPVTTEFETTQLLRDIGRLLRGMRPEGAGPIAAQFRQVGGYSELEVRTAVEDVTYSLAAPPQLGQLFNVLRAAMYEPGKGSWFTGTFSLTPDNKFDFDYDTTSQPQWRRPPDADGRPTGKAYAHELARFPRDKQNIPPWLAARAGLPLDVQFRHAQVVDAHTPGQRPVVNRPPVPQQEVRGVLHYLYSAPVVLVGNGPQPDIFAPQTAPSVPNAYHTDGKWIWPAAVPHYLRMHGVAPEPELLEHIRKNSYRPPFVSQKLRETARAELLGEPYPPQSADDLDEPDAVTEVERDDSSRPVLSASEVLQLLDKRLGELGVSPQVYRIGEIADDAWCLYRRDADPEEGLPPRWEVALHTGGRVFRHQMFEDVSAAAAYLLGMLAFHPTRALAKPDPAEHPTDWPIQPMRGEPPLRLLRGKRMVVLPVGTELVRWGGENGNLTHAAGTTFREAALLPDREQFKAYYRVARPLRVLTGVSLPFGGMPGGALAYLLPRAVGYHVQTGALEKLDEADVGQRAGQ</sequence>
<comment type="caution">
    <text evidence="3">The sequence shown here is derived from an EMBL/GenBank/DDBJ whole genome shotgun (WGS) entry which is preliminary data.</text>
</comment>
<feature type="region of interest" description="Disordered" evidence="1">
    <location>
        <begin position="414"/>
        <end position="440"/>
    </location>
</feature>
<dbReference type="InterPro" id="IPR025331">
    <property type="entry name" value="TNT"/>
</dbReference>
<accession>A0ABD6FFK5</accession>
<dbReference type="AlphaFoldDB" id="A0ABD6FFK5"/>
<gene>
    <name evidence="3" type="ORF">DIU77_005505</name>
</gene>
<dbReference type="Pfam" id="PF14021">
    <property type="entry name" value="TNT"/>
    <property type="match status" value="1"/>
</dbReference>